<comment type="catalytic activity">
    <reaction evidence="1">
        <text>ATP + protein L-histidine = ADP + protein N-phospho-L-histidine.</text>
        <dbReference type="EC" id="2.7.13.3"/>
    </reaction>
</comment>
<dbReference type="Pfam" id="PF08448">
    <property type="entry name" value="PAS_4"/>
    <property type="match status" value="1"/>
</dbReference>
<dbReference type="InterPro" id="IPR035965">
    <property type="entry name" value="PAS-like_dom_sf"/>
</dbReference>
<dbReference type="InterPro" id="IPR011006">
    <property type="entry name" value="CheY-like_superfamily"/>
</dbReference>
<evidence type="ECO:0000256" key="17">
    <source>
        <dbReference type="PROSITE-ProRule" id="PRU00169"/>
    </source>
</evidence>
<dbReference type="Gene3D" id="1.20.120.160">
    <property type="entry name" value="HPT domain"/>
    <property type="match status" value="1"/>
</dbReference>
<evidence type="ECO:0000256" key="6">
    <source>
        <dbReference type="ARBA" id="ARBA00022679"/>
    </source>
</evidence>
<dbReference type="Gene3D" id="3.40.50.2300">
    <property type="match status" value="1"/>
</dbReference>
<reference evidence="26" key="1">
    <citation type="submission" date="2017-02" db="EMBL/GenBank/DDBJ databases">
        <authorList>
            <person name="Varghese N."/>
            <person name="Submissions S."/>
        </authorList>
    </citation>
    <scope>NUCLEOTIDE SEQUENCE [LARGE SCALE GENOMIC DNA]</scope>
    <source>
        <strain evidence="26">ATCC BAA-34</strain>
    </source>
</reference>
<dbReference type="FunFam" id="1.10.287.130:FF:000002">
    <property type="entry name" value="Two-component osmosensing histidine kinase"/>
    <property type="match status" value="1"/>
</dbReference>
<evidence type="ECO:0000259" key="24">
    <source>
        <dbReference type="PROSITE" id="PS50894"/>
    </source>
</evidence>
<sequence>MTVQSERSGRSLLLGLLFGLVGFCLNWFNLELFFGVDFLFGSIVTMVALQRFGLVSGLTAALIASLATLFHWHHPWAVVLFSAEAALVYLLVNRRRFSLLNADILYWFTGGLLLVWLFYHHLMGFAPLATLVIALKQGVNGIFNTLLAKGICLLPWVTNRDVQQQKPALRELLFVGLAALVLVPALGFGWFTIHDGFKRDLDIAKENHFRFSRIISKTTVDLWFVQRKLQVEGVAAVMPSPETLPPKQLQHSLEKLNANYSCLCRQIVLDRQSVTRAFVPKVDEQGNSTIGLDMSGRPYLKRVTTPPYLATVEFFMGRIGTPGPRLAVVAPIHDAGRYQGAVLSVFKLEELQRLFDSLIGRRPITVTLLDAEGRVVVSSSKDLKPMTPFSLPAGGVLRPLDDTTLQWIPDSRPGVGAMKRWLDSFLYQEEALPSLPGWKLVTQWSLKPLLLQTSQKVSQVLGVIALVLLLAIALAHYFANYLARVFVRLEEMTRSLSQRVVDGEAIVWPAASVREVEGLTANFQQMAVSLQHQSLELQALNEELEKRVQERTALLEGVLISTADLIFFKNSNGVYLGCNPEFARLVGRPRDQIINACDHDLFDMPTADFFRQQDLLMMESGQPRHNEEWVTYPDGTRRMMDTLKSPLRDISGRVLGVVGISRDITEKKQAEQAVQEAVEAKMRFIANMSHEIRTPMNGVIGMAGLLQESGLDDEQRHFLQVIRASGELLLAIVNDILDFSKIEAGHLQLEEFPFDPETLCSELADLFAAQCHAKGLLLVRRFDLQECHCLKGDGTRLRQILMNLLGNALKFTETGTITLQVSTELQQNGKIQLRCQIRDTGIGIPKERFSSLFTPFNQADSSTTRKFGGTGLGLAISRQLARLMGGDINLISLPGQGSSFTVTVLCDPCNELEQMQVQQQKQPADKQKTVLSARILLVEDNMVNQLVARTILEKQGHKVSQAANGQEALAMLRLLPIDLILMDCQMPVMDGFEATSRIRQGEAGEQNRNVPIIAMTAHAFVQDRERCFSVGMDDYLTKPVQPARLADAIAAWLERGHQAVSNTGTASDPVAATDQPVETEELVFAADDLLQRLEGDRDLAQTAISIFLDEVDNAVAELHAAVMRADSTAVSMQAHGLKGAALNCGAGRTAAVARRLEALAKAGSLEGAEQLIGELRQEVVSYQQELQKQNWKGGVGTATTR</sequence>
<organism evidence="25 26">
    <name type="scientific">Trichlorobacter thiogenes</name>
    <dbReference type="NCBI Taxonomy" id="115783"/>
    <lineage>
        <taxon>Bacteria</taxon>
        <taxon>Pseudomonadati</taxon>
        <taxon>Thermodesulfobacteriota</taxon>
        <taxon>Desulfuromonadia</taxon>
        <taxon>Geobacterales</taxon>
        <taxon>Geobacteraceae</taxon>
        <taxon>Trichlorobacter</taxon>
    </lineage>
</organism>
<dbReference type="Pfam" id="PF00512">
    <property type="entry name" value="HisKA"/>
    <property type="match status" value="1"/>
</dbReference>
<feature type="transmembrane region" description="Helical" evidence="19">
    <location>
        <begin position="172"/>
        <end position="193"/>
    </location>
</feature>
<keyword evidence="11 19" id="KW-1133">Transmembrane helix</keyword>
<evidence type="ECO:0000256" key="2">
    <source>
        <dbReference type="ARBA" id="ARBA00004651"/>
    </source>
</evidence>
<dbReference type="SUPFAM" id="SSF47226">
    <property type="entry name" value="Histidine-containing phosphotransfer domain, HPT domain"/>
    <property type="match status" value="1"/>
</dbReference>
<dbReference type="InterPro" id="IPR036641">
    <property type="entry name" value="HPT_dom_sf"/>
</dbReference>
<evidence type="ECO:0000256" key="8">
    <source>
        <dbReference type="ARBA" id="ARBA00022741"/>
    </source>
</evidence>
<evidence type="ECO:0000256" key="18">
    <source>
        <dbReference type="SAM" id="Coils"/>
    </source>
</evidence>
<evidence type="ECO:0000256" key="3">
    <source>
        <dbReference type="ARBA" id="ARBA00012438"/>
    </source>
</evidence>
<evidence type="ECO:0000256" key="13">
    <source>
        <dbReference type="ARBA" id="ARBA00023136"/>
    </source>
</evidence>
<evidence type="ECO:0000256" key="19">
    <source>
        <dbReference type="SAM" id="Phobius"/>
    </source>
</evidence>
<dbReference type="SMART" id="SM00388">
    <property type="entry name" value="HisKA"/>
    <property type="match status" value="1"/>
</dbReference>
<dbReference type="CDD" id="cd00088">
    <property type="entry name" value="HPT"/>
    <property type="match status" value="1"/>
</dbReference>
<keyword evidence="12" id="KW-0902">Two-component regulatory system</keyword>
<evidence type="ECO:0000256" key="7">
    <source>
        <dbReference type="ARBA" id="ARBA00022692"/>
    </source>
</evidence>
<evidence type="ECO:0000259" key="20">
    <source>
        <dbReference type="PROSITE" id="PS50109"/>
    </source>
</evidence>
<feature type="transmembrane region" description="Helical" evidence="19">
    <location>
        <begin position="76"/>
        <end position="92"/>
    </location>
</feature>
<evidence type="ECO:0000313" key="25">
    <source>
        <dbReference type="EMBL" id="SKA02432.1"/>
    </source>
</evidence>
<gene>
    <name evidence="25" type="ORF">SAMN02745119_02379</name>
</gene>
<dbReference type="SUPFAM" id="SSF55874">
    <property type="entry name" value="ATPase domain of HSP90 chaperone/DNA topoisomerase II/histidine kinase"/>
    <property type="match status" value="1"/>
</dbReference>
<evidence type="ECO:0000313" key="26">
    <source>
        <dbReference type="Proteomes" id="UP000190102"/>
    </source>
</evidence>
<evidence type="ECO:0000259" key="22">
    <source>
        <dbReference type="PROSITE" id="PS50112"/>
    </source>
</evidence>
<dbReference type="SMART" id="SM00387">
    <property type="entry name" value="HATPase_c"/>
    <property type="match status" value="1"/>
</dbReference>
<evidence type="ECO:0000259" key="23">
    <source>
        <dbReference type="PROSITE" id="PS50113"/>
    </source>
</evidence>
<dbReference type="EMBL" id="FUWR01000013">
    <property type="protein sequence ID" value="SKA02432.1"/>
    <property type="molecule type" value="Genomic_DNA"/>
</dbReference>
<dbReference type="PROSITE" id="PS50110">
    <property type="entry name" value="RESPONSE_REGULATORY"/>
    <property type="match status" value="1"/>
</dbReference>
<dbReference type="STRING" id="115783.SAMN02745119_02379"/>
<feature type="modified residue" description="4-aspartylphosphate" evidence="17">
    <location>
        <position position="983"/>
    </location>
</feature>
<dbReference type="Pfam" id="PF01627">
    <property type="entry name" value="Hpt"/>
    <property type="match status" value="1"/>
</dbReference>
<feature type="domain" description="PAC" evidence="23">
    <location>
        <begin position="624"/>
        <end position="676"/>
    </location>
</feature>
<dbReference type="InterPro" id="IPR003594">
    <property type="entry name" value="HATPase_dom"/>
</dbReference>
<keyword evidence="8" id="KW-0547">Nucleotide-binding</keyword>
<dbReference type="CDD" id="cd00082">
    <property type="entry name" value="HisKA"/>
    <property type="match status" value="1"/>
</dbReference>
<dbReference type="RefSeq" id="WP_078790644.1">
    <property type="nucleotide sequence ID" value="NZ_FUWR01000013.1"/>
</dbReference>
<accession>A0A1T4QFC7</accession>
<dbReference type="PROSITE" id="PS50112">
    <property type="entry name" value="PAS"/>
    <property type="match status" value="1"/>
</dbReference>
<evidence type="ECO:0000256" key="15">
    <source>
        <dbReference type="ARBA" id="ARBA00068150"/>
    </source>
</evidence>
<dbReference type="GO" id="GO:0000155">
    <property type="term" value="F:phosphorelay sensor kinase activity"/>
    <property type="evidence" value="ECO:0007669"/>
    <property type="project" value="InterPro"/>
</dbReference>
<keyword evidence="7 19" id="KW-0812">Transmembrane</keyword>
<dbReference type="InterPro" id="IPR005467">
    <property type="entry name" value="His_kinase_dom"/>
</dbReference>
<dbReference type="Proteomes" id="UP000190102">
    <property type="component" value="Unassembled WGS sequence"/>
</dbReference>
<dbReference type="Pfam" id="PF00072">
    <property type="entry name" value="Response_reg"/>
    <property type="match status" value="1"/>
</dbReference>
<evidence type="ECO:0000256" key="11">
    <source>
        <dbReference type="ARBA" id="ARBA00022989"/>
    </source>
</evidence>
<keyword evidence="26" id="KW-1185">Reference proteome</keyword>
<dbReference type="PROSITE" id="PS50109">
    <property type="entry name" value="HIS_KIN"/>
    <property type="match status" value="1"/>
</dbReference>
<dbReference type="PANTHER" id="PTHR45339">
    <property type="entry name" value="HYBRID SIGNAL TRANSDUCTION HISTIDINE KINASE J"/>
    <property type="match status" value="1"/>
</dbReference>
<dbReference type="Gene3D" id="1.10.287.130">
    <property type="match status" value="1"/>
</dbReference>
<dbReference type="SUPFAM" id="SSF55785">
    <property type="entry name" value="PYP-like sensor domain (PAS domain)"/>
    <property type="match status" value="1"/>
</dbReference>
<keyword evidence="5 17" id="KW-0597">Phosphoprotein</keyword>
<dbReference type="InterPro" id="IPR000700">
    <property type="entry name" value="PAS-assoc_C"/>
</dbReference>
<dbReference type="PRINTS" id="PR00344">
    <property type="entry name" value="BCTRLSENSOR"/>
</dbReference>
<dbReference type="CDD" id="cd17546">
    <property type="entry name" value="REC_hyHK_CKI1_RcsC-like"/>
    <property type="match status" value="1"/>
</dbReference>
<keyword evidence="10" id="KW-0067">ATP-binding</keyword>
<evidence type="ECO:0000256" key="14">
    <source>
        <dbReference type="ARBA" id="ARBA00064003"/>
    </source>
</evidence>
<feature type="domain" description="Histidine kinase" evidence="20">
    <location>
        <begin position="687"/>
        <end position="908"/>
    </location>
</feature>
<dbReference type="InterPro" id="IPR013656">
    <property type="entry name" value="PAS_4"/>
</dbReference>
<dbReference type="Gene3D" id="6.10.340.10">
    <property type="match status" value="1"/>
</dbReference>
<dbReference type="InterPro" id="IPR003661">
    <property type="entry name" value="HisK_dim/P_dom"/>
</dbReference>
<comment type="subunit">
    <text evidence="14">At low DSF concentrations, interacts with RpfF.</text>
</comment>
<name>A0A1T4QFC7_9BACT</name>
<dbReference type="InterPro" id="IPR001789">
    <property type="entry name" value="Sig_transdc_resp-reg_receiver"/>
</dbReference>
<protein>
    <recommendedName>
        <fullName evidence="15">Sensory/regulatory protein RpfC</fullName>
        <ecNumber evidence="3">2.7.13.3</ecNumber>
    </recommendedName>
</protein>
<evidence type="ECO:0000259" key="21">
    <source>
        <dbReference type="PROSITE" id="PS50110"/>
    </source>
</evidence>
<evidence type="ECO:0000256" key="9">
    <source>
        <dbReference type="ARBA" id="ARBA00022777"/>
    </source>
</evidence>
<feature type="transmembrane region" description="Helical" evidence="19">
    <location>
        <begin position="12"/>
        <end position="40"/>
    </location>
</feature>
<dbReference type="SUPFAM" id="SSF47384">
    <property type="entry name" value="Homodimeric domain of signal transducing histidine kinase"/>
    <property type="match status" value="1"/>
</dbReference>
<dbReference type="CDD" id="cd16922">
    <property type="entry name" value="HATPase_EvgS-ArcB-TorS-like"/>
    <property type="match status" value="1"/>
</dbReference>
<dbReference type="NCBIfam" id="TIGR00229">
    <property type="entry name" value="sensory_box"/>
    <property type="match status" value="1"/>
</dbReference>
<feature type="domain" description="HPt" evidence="24">
    <location>
        <begin position="1096"/>
        <end position="1189"/>
    </location>
</feature>
<feature type="transmembrane region" description="Helical" evidence="19">
    <location>
        <begin position="52"/>
        <end position="70"/>
    </location>
</feature>
<dbReference type="Gene3D" id="3.30.450.20">
    <property type="entry name" value="PAS domain"/>
    <property type="match status" value="1"/>
</dbReference>
<dbReference type="PROSITE" id="PS50113">
    <property type="entry name" value="PAC"/>
    <property type="match status" value="1"/>
</dbReference>
<keyword evidence="18" id="KW-0175">Coiled coil</keyword>
<feature type="domain" description="Response regulatory" evidence="21">
    <location>
        <begin position="934"/>
        <end position="1053"/>
    </location>
</feature>
<feature type="transmembrane region" description="Helical" evidence="19">
    <location>
        <begin position="460"/>
        <end position="479"/>
    </location>
</feature>
<evidence type="ECO:0000256" key="12">
    <source>
        <dbReference type="ARBA" id="ARBA00023012"/>
    </source>
</evidence>
<dbReference type="InterPro" id="IPR036890">
    <property type="entry name" value="HATPase_C_sf"/>
</dbReference>
<keyword evidence="9" id="KW-0418">Kinase</keyword>
<feature type="coiled-coil region" evidence="18">
    <location>
        <begin position="1165"/>
        <end position="1192"/>
    </location>
</feature>
<dbReference type="SMART" id="SM00091">
    <property type="entry name" value="PAS"/>
    <property type="match status" value="1"/>
</dbReference>
<evidence type="ECO:0000256" key="5">
    <source>
        <dbReference type="ARBA" id="ARBA00022553"/>
    </source>
</evidence>
<dbReference type="InterPro" id="IPR004358">
    <property type="entry name" value="Sig_transdc_His_kin-like_C"/>
</dbReference>
<evidence type="ECO:0000256" key="16">
    <source>
        <dbReference type="PROSITE-ProRule" id="PRU00110"/>
    </source>
</evidence>
<dbReference type="OrthoDB" id="5389090at2"/>
<proteinExistence type="predicted"/>
<dbReference type="GO" id="GO:0005886">
    <property type="term" value="C:plasma membrane"/>
    <property type="evidence" value="ECO:0007669"/>
    <property type="project" value="UniProtKB-SubCell"/>
</dbReference>
<keyword evidence="4" id="KW-1003">Cell membrane</keyword>
<dbReference type="SUPFAM" id="SSF52172">
    <property type="entry name" value="CheY-like"/>
    <property type="match status" value="1"/>
</dbReference>
<feature type="domain" description="PAS" evidence="22">
    <location>
        <begin position="551"/>
        <end position="595"/>
    </location>
</feature>
<evidence type="ECO:0000256" key="1">
    <source>
        <dbReference type="ARBA" id="ARBA00000085"/>
    </source>
</evidence>
<dbReference type="Pfam" id="PF02518">
    <property type="entry name" value="HATPase_c"/>
    <property type="match status" value="1"/>
</dbReference>
<dbReference type="InterPro" id="IPR036097">
    <property type="entry name" value="HisK_dim/P_sf"/>
</dbReference>
<dbReference type="Gene3D" id="3.30.565.10">
    <property type="entry name" value="Histidine kinase-like ATPase, C-terminal domain"/>
    <property type="match status" value="1"/>
</dbReference>
<dbReference type="InterPro" id="IPR000014">
    <property type="entry name" value="PAS"/>
</dbReference>
<dbReference type="CDD" id="cd00130">
    <property type="entry name" value="PAS"/>
    <property type="match status" value="1"/>
</dbReference>
<evidence type="ECO:0000256" key="4">
    <source>
        <dbReference type="ARBA" id="ARBA00022475"/>
    </source>
</evidence>
<dbReference type="InterPro" id="IPR008207">
    <property type="entry name" value="Sig_transdc_His_kin_Hpt_dom"/>
</dbReference>
<dbReference type="EC" id="2.7.13.3" evidence="3"/>
<dbReference type="AlphaFoldDB" id="A0A1T4QFC7"/>
<dbReference type="PROSITE" id="PS50894">
    <property type="entry name" value="HPT"/>
    <property type="match status" value="1"/>
</dbReference>
<feature type="modified residue" description="Phosphohistidine" evidence="16">
    <location>
        <position position="1135"/>
    </location>
</feature>
<comment type="subcellular location">
    <subcellularLocation>
        <location evidence="2">Cell membrane</location>
        <topology evidence="2">Multi-pass membrane protein</topology>
    </subcellularLocation>
</comment>
<dbReference type="GO" id="GO:0005524">
    <property type="term" value="F:ATP binding"/>
    <property type="evidence" value="ECO:0007669"/>
    <property type="project" value="UniProtKB-KW"/>
</dbReference>
<dbReference type="PANTHER" id="PTHR45339:SF1">
    <property type="entry name" value="HYBRID SIGNAL TRANSDUCTION HISTIDINE KINASE J"/>
    <property type="match status" value="1"/>
</dbReference>
<keyword evidence="13 19" id="KW-0472">Membrane</keyword>
<dbReference type="FunFam" id="3.30.565.10:FF:000010">
    <property type="entry name" value="Sensor histidine kinase RcsC"/>
    <property type="match status" value="1"/>
</dbReference>
<dbReference type="SMART" id="SM00448">
    <property type="entry name" value="REC"/>
    <property type="match status" value="1"/>
</dbReference>
<evidence type="ECO:0000256" key="10">
    <source>
        <dbReference type="ARBA" id="ARBA00022840"/>
    </source>
</evidence>
<keyword evidence="6" id="KW-0808">Transferase</keyword>